<protein>
    <recommendedName>
        <fullName evidence="3">Sigma-70 family RNA polymerase sigma factor</fullName>
    </recommendedName>
</protein>
<evidence type="ECO:0008006" key="3">
    <source>
        <dbReference type="Google" id="ProtNLM"/>
    </source>
</evidence>
<dbReference type="EMBL" id="NWUF01000044">
    <property type="protein sequence ID" value="PCE39819.1"/>
    <property type="molecule type" value="Genomic_DNA"/>
</dbReference>
<dbReference type="KEGG" id="rdi:CMV14_08760"/>
<evidence type="ECO:0000313" key="2">
    <source>
        <dbReference type="Proteomes" id="UP000218934"/>
    </source>
</evidence>
<accession>A0A2A4FNZ6</accession>
<organism evidence="1 2">
    <name type="scientific">Rhizorhabdus dicambivorans</name>
    <dbReference type="NCBI Taxonomy" id="1850238"/>
    <lineage>
        <taxon>Bacteria</taxon>
        <taxon>Pseudomonadati</taxon>
        <taxon>Pseudomonadota</taxon>
        <taxon>Alphaproteobacteria</taxon>
        <taxon>Sphingomonadales</taxon>
        <taxon>Sphingomonadaceae</taxon>
        <taxon>Rhizorhabdus</taxon>
    </lineage>
</organism>
<keyword evidence="2" id="KW-1185">Reference proteome</keyword>
<evidence type="ECO:0000313" key="1">
    <source>
        <dbReference type="EMBL" id="PCE39819.1"/>
    </source>
</evidence>
<reference evidence="1 2" key="1">
    <citation type="submission" date="2017-09" db="EMBL/GenBank/DDBJ databases">
        <title>The Catabolism of 3,6-Dichlorosalicylic acid is Initiated by the Cytochrome P450 Monooxygenase DsmABC in Rhizorhabdus dicambivorans Ndbn-20.</title>
        <authorList>
            <person name="Na L."/>
        </authorList>
    </citation>
    <scope>NUCLEOTIDE SEQUENCE [LARGE SCALE GENOMIC DNA]</scope>
    <source>
        <strain evidence="1 2">Ndbn-20m</strain>
    </source>
</reference>
<gene>
    <name evidence="1" type="ORF">COO09_23510</name>
</gene>
<proteinExistence type="predicted"/>
<name>A0A2A4FNZ6_9SPHN</name>
<sequence>MQEDRPKWSDAIRDVFDLEEIRSALDGLTQSDLVRLRRAGSKFALALDCTADDLIGEAVCSAYSGARECRRDLPILVFLVGAMRSIAWNAKVSSRKAGSEISLDATGTDGHPLVVLKCDAPDAETLVLRADDTARRIAALEDLFADDEPALLVIMADLDELSKEEIMVMNEMSETTYNSTRTRIRRKMERRFPNGWTA</sequence>
<dbReference type="AlphaFoldDB" id="A0A2A4FNZ6"/>
<dbReference type="Proteomes" id="UP000218934">
    <property type="component" value="Unassembled WGS sequence"/>
</dbReference>
<comment type="caution">
    <text evidence="1">The sequence shown here is derived from an EMBL/GenBank/DDBJ whole genome shotgun (WGS) entry which is preliminary data.</text>
</comment>